<protein>
    <recommendedName>
        <fullName evidence="5">Thiamine diphosphokinase</fullName>
        <ecNumber evidence="5">2.7.6.2</ecNumber>
    </recommendedName>
</protein>
<sequence>MKGILLLNGEPYVGKIDCSQSAVYCCDGAYEWAKGRVRIDKNVGDFDSLGYIPTPPPEEIYPSEKNFTDGEIALFKMLSAGIDDITIYGGGGGREDHFLGNLQLLYAAHKRGARARMITNRSLIFVAGGRVQLGEYCGSTFSLLPFGESVHIMGSEGCKYAYPGEISIGECRGISNIVSARNAYVEVGGGDTALITVNTEGV</sequence>
<reference evidence="7" key="1">
    <citation type="submission" date="2020-10" db="EMBL/GenBank/DDBJ databases">
        <authorList>
            <person name="Gilroy R."/>
        </authorList>
    </citation>
    <scope>NUCLEOTIDE SEQUENCE</scope>
    <source>
        <strain evidence="7">ChiW16-3235</strain>
    </source>
</reference>
<dbReference type="Pfam" id="PF04263">
    <property type="entry name" value="TPK_catalytic"/>
    <property type="match status" value="1"/>
</dbReference>
<keyword evidence="1 7" id="KW-0808">Transferase</keyword>
<dbReference type="InterPro" id="IPR036371">
    <property type="entry name" value="TPK_B1-bd_sf"/>
</dbReference>
<dbReference type="InterPro" id="IPR006282">
    <property type="entry name" value="Thi_PPkinase"/>
</dbReference>
<dbReference type="GO" id="GO:0006772">
    <property type="term" value="P:thiamine metabolic process"/>
    <property type="evidence" value="ECO:0007669"/>
    <property type="project" value="UniProtKB-UniRule"/>
</dbReference>
<dbReference type="InterPro" id="IPR053149">
    <property type="entry name" value="TPK"/>
</dbReference>
<keyword evidence="3" id="KW-0418">Kinase</keyword>
<dbReference type="GO" id="GO:0004788">
    <property type="term" value="F:thiamine diphosphokinase activity"/>
    <property type="evidence" value="ECO:0007669"/>
    <property type="project" value="UniProtKB-UniRule"/>
</dbReference>
<evidence type="ECO:0000256" key="5">
    <source>
        <dbReference type="NCBIfam" id="TIGR01378"/>
    </source>
</evidence>
<dbReference type="InterPro" id="IPR036759">
    <property type="entry name" value="TPK_catalytic_sf"/>
</dbReference>
<feature type="domain" description="Thiamin pyrophosphokinase catalytic" evidence="6">
    <location>
        <begin position="21"/>
        <end position="114"/>
    </location>
</feature>
<gene>
    <name evidence="7" type="ORF">IAB94_01270</name>
</gene>
<dbReference type="EMBL" id="DVHK01000029">
    <property type="protein sequence ID" value="HIR66658.1"/>
    <property type="molecule type" value="Genomic_DNA"/>
</dbReference>
<dbReference type="NCBIfam" id="TIGR01378">
    <property type="entry name" value="thi_PPkinase"/>
    <property type="match status" value="1"/>
</dbReference>
<dbReference type="GO" id="GO:0005524">
    <property type="term" value="F:ATP binding"/>
    <property type="evidence" value="ECO:0007669"/>
    <property type="project" value="UniProtKB-KW"/>
</dbReference>
<dbReference type="SUPFAM" id="SSF63862">
    <property type="entry name" value="Thiamin pyrophosphokinase, substrate-binding domain"/>
    <property type="match status" value="1"/>
</dbReference>
<dbReference type="CDD" id="cd07995">
    <property type="entry name" value="TPK"/>
    <property type="match status" value="1"/>
</dbReference>
<keyword evidence="2" id="KW-0547">Nucleotide-binding</keyword>
<dbReference type="Proteomes" id="UP000823913">
    <property type="component" value="Unassembled WGS sequence"/>
</dbReference>
<proteinExistence type="predicted"/>
<dbReference type="GO" id="GO:0009229">
    <property type="term" value="P:thiamine diphosphate biosynthetic process"/>
    <property type="evidence" value="ECO:0007669"/>
    <property type="project" value="InterPro"/>
</dbReference>
<accession>A0A9D1E529</accession>
<reference evidence="7" key="2">
    <citation type="journal article" date="2021" name="PeerJ">
        <title>Extensive microbial diversity within the chicken gut microbiome revealed by metagenomics and culture.</title>
        <authorList>
            <person name="Gilroy R."/>
            <person name="Ravi A."/>
            <person name="Getino M."/>
            <person name="Pursley I."/>
            <person name="Horton D.L."/>
            <person name="Alikhan N.F."/>
            <person name="Baker D."/>
            <person name="Gharbi K."/>
            <person name="Hall N."/>
            <person name="Watson M."/>
            <person name="Adriaenssens E.M."/>
            <person name="Foster-Nyarko E."/>
            <person name="Jarju S."/>
            <person name="Secka A."/>
            <person name="Antonio M."/>
            <person name="Oren A."/>
            <person name="Chaudhuri R.R."/>
            <person name="La Ragione R."/>
            <person name="Hildebrand F."/>
            <person name="Pallen M.J."/>
        </authorList>
    </citation>
    <scope>NUCLEOTIDE SEQUENCE</scope>
    <source>
        <strain evidence="7">ChiW16-3235</strain>
    </source>
</reference>
<evidence type="ECO:0000256" key="1">
    <source>
        <dbReference type="ARBA" id="ARBA00022679"/>
    </source>
</evidence>
<dbReference type="GO" id="GO:0016301">
    <property type="term" value="F:kinase activity"/>
    <property type="evidence" value="ECO:0007669"/>
    <property type="project" value="UniProtKB-KW"/>
</dbReference>
<comment type="caution">
    <text evidence="7">The sequence shown here is derived from an EMBL/GenBank/DDBJ whole genome shotgun (WGS) entry which is preliminary data.</text>
</comment>
<evidence type="ECO:0000259" key="6">
    <source>
        <dbReference type="Pfam" id="PF04263"/>
    </source>
</evidence>
<dbReference type="PANTHER" id="PTHR41299">
    <property type="entry name" value="THIAMINE PYROPHOSPHOKINASE"/>
    <property type="match status" value="1"/>
</dbReference>
<organism evidence="7 8">
    <name type="scientific">Candidatus Coproplasma avicola</name>
    <dbReference type="NCBI Taxonomy" id="2840744"/>
    <lineage>
        <taxon>Bacteria</taxon>
        <taxon>Bacillati</taxon>
        <taxon>Bacillota</taxon>
        <taxon>Clostridia</taxon>
        <taxon>Eubacteriales</taxon>
        <taxon>Candidatus Coproplasma</taxon>
    </lineage>
</organism>
<dbReference type="InterPro" id="IPR007371">
    <property type="entry name" value="TPK_catalytic"/>
</dbReference>
<evidence type="ECO:0000313" key="8">
    <source>
        <dbReference type="Proteomes" id="UP000823913"/>
    </source>
</evidence>
<name>A0A9D1E529_9FIRM</name>
<evidence type="ECO:0000256" key="4">
    <source>
        <dbReference type="ARBA" id="ARBA00022840"/>
    </source>
</evidence>
<dbReference type="PANTHER" id="PTHR41299:SF1">
    <property type="entry name" value="THIAMINE PYROPHOSPHOKINASE"/>
    <property type="match status" value="1"/>
</dbReference>
<evidence type="ECO:0000256" key="2">
    <source>
        <dbReference type="ARBA" id="ARBA00022741"/>
    </source>
</evidence>
<keyword evidence="4" id="KW-0067">ATP-binding</keyword>
<dbReference type="SUPFAM" id="SSF63999">
    <property type="entry name" value="Thiamin pyrophosphokinase, catalytic domain"/>
    <property type="match status" value="1"/>
</dbReference>
<evidence type="ECO:0000256" key="3">
    <source>
        <dbReference type="ARBA" id="ARBA00022777"/>
    </source>
</evidence>
<dbReference type="GO" id="GO:0030975">
    <property type="term" value="F:thiamine binding"/>
    <property type="evidence" value="ECO:0007669"/>
    <property type="project" value="InterPro"/>
</dbReference>
<evidence type="ECO:0000313" key="7">
    <source>
        <dbReference type="EMBL" id="HIR66658.1"/>
    </source>
</evidence>
<dbReference type="Gene3D" id="3.40.50.10240">
    <property type="entry name" value="Thiamin pyrophosphokinase, catalytic domain"/>
    <property type="match status" value="1"/>
</dbReference>
<dbReference type="AlphaFoldDB" id="A0A9D1E529"/>
<dbReference type="EC" id="2.7.6.2" evidence="5"/>